<evidence type="ECO:0000259" key="2">
    <source>
        <dbReference type="SMART" id="SM01259"/>
    </source>
</evidence>
<dbReference type="PIRSF" id="PIRSF028440">
    <property type="entry name" value="UCP_LAB_N"/>
    <property type="match status" value="1"/>
</dbReference>
<dbReference type="Gene3D" id="1.20.1280.290">
    <property type="match status" value="1"/>
</dbReference>
<proteinExistence type="predicted"/>
<dbReference type="InterPro" id="IPR011499">
    <property type="entry name" value="Lipid_A_biosynth_N"/>
</dbReference>
<keyword evidence="4" id="KW-1185">Reference proteome</keyword>
<dbReference type="OrthoDB" id="9793186at2"/>
<evidence type="ECO:0000313" key="4">
    <source>
        <dbReference type="Proteomes" id="UP000001353"/>
    </source>
</evidence>
<sequence length="112" mass="12569">MILQTISTFLGVDSRAEAIWIIIGFGGQFLFMMRFLVQWIVSERAKQSVIPVAFWYFSMGGAMILLSYAIYRGDPVFIMGQSLGMFIYIRNLFLIRSHRKAAALSASTGDGS</sequence>
<keyword evidence="1" id="KW-1133">Transmembrane helix</keyword>
<feature type="transmembrane region" description="Helical" evidence="1">
    <location>
        <begin position="49"/>
        <end position="70"/>
    </location>
</feature>
<evidence type="ECO:0000256" key="1">
    <source>
        <dbReference type="SAM" id="Phobius"/>
    </source>
</evidence>
<keyword evidence="1" id="KW-0812">Transmembrane</keyword>
<evidence type="ECO:0000313" key="3">
    <source>
        <dbReference type="EMBL" id="AEI95169.1"/>
    </source>
</evidence>
<dbReference type="GO" id="GO:0016020">
    <property type="term" value="C:membrane"/>
    <property type="evidence" value="ECO:0007669"/>
    <property type="project" value="GOC"/>
</dbReference>
<dbReference type="HOGENOM" id="CLU_161206_1_1_5"/>
<feature type="transmembrane region" description="Helical" evidence="1">
    <location>
        <begin position="76"/>
        <end position="95"/>
    </location>
</feature>
<dbReference type="SMART" id="SM01259">
    <property type="entry name" value="LAB_N"/>
    <property type="match status" value="1"/>
</dbReference>
<dbReference type="Pfam" id="PF07578">
    <property type="entry name" value="LAB_N"/>
    <property type="match status" value="1"/>
</dbReference>
<dbReference type="RefSeq" id="WP_013963079.1">
    <property type="nucleotide sequence ID" value="NC_015730.1"/>
</dbReference>
<gene>
    <name evidence="3" type="ordered locus">RLO149_c032130</name>
</gene>
<dbReference type="STRING" id="391595.RLO149_c032130"/>
<dbReference type="eggNOG" id="COG3952">
    <property type="taxonomic scope" value="Bacteria"/>
</dbReference>
<dbReference type="Proteomes" id="UP000001353">
    <property type="component" value="Chromosome"/>
</dbReference>
<reference evidence="3 4" key="1">
    <citation type="journal article" date="2011" name="BMC Genomics">
        <title>Comparative genome analysis and genome-guided physiological analysis of Roseobacter litoralis.</title>
        <authorList>
            <person name="Kalhoefer D."/>
            <person name="Thole S."/>
            <person name="Voget S."/>
            <person name="Lehmann R."/>
            <person name="Liesegang H."/>
            <person name="Wollher A."/>
            <person name="Daniel R."/>
            <person name="Simon M."/>
            <person name="Brinkhoff T."/>
        </authorList>
    </citation>
    <scope>NUCLEOTIDE SEQUENCE [LARGE SCALE GENOMIC DNA]</scope>
    <source>
        <strain evidence="4">ATCC 49566 / DSM 6996 / JCM 21268 / NBRC 15278 / OCh 149</strain>
    </source>
</reference>
<accession>F7ZKF5</accession>
<feature type="domain" description="Lipid A biosynthesis N-terminal" evidence="2">
    <location>
        <begin position="23"/>
        <end position="94"/>
    </location>
</feature>
<dbReference type="GO" id="GO:0009245">
    <property type="term" value="P:lipid A biosynthetic process"/>
    <property type="evidence" value="ECO:0007669"/>
    <property type="project" value="InterPro"/>
</dbReference>
<dbReference type="KEGG" id="rli:RLO149_c032130"/>
<dbReference type="GO" id="GO:0008915">
    <property type="term" value="F:lipid-A-disaccharide synthase activity"/>
    <property type="evidence" value="ECO:0007669"/>
    <property type="project" value="InterPro"/>
</dbReference>
<organism evidence="3 4">
    <name type="scientific">Roseobacter litoralis (strain ATCC 49566 / DSM 6996 / JCM 21268 / NBRC 15278 / OCh 149)</name>
    <dbReference type="NCBI Taxonomy" id="391595"/>
    <lineage>
        <taxon>Bacteria</taxon>
        <taxon>Pseudomonadati</taxon>
        <taxon>Pseudomonadota</taxon>
        <taxon>Alphaproteobacteria</taxon>
        <taxon>Rhodobacterales</taxon>
        <taxon>Roseobacteraceae</taxon>
        <taxon>Roseobacter</taxon>
    </lineage>
</organism>
<keyword evidence="1" id="KW-0472">Membrane</keyword>
<dbReference type="EMBL" id="CP002623">
    <property type="protein sequence ID" value="AEI95169.1"/>
    <property type="molecule type" value="Genomic_DNA"/>
</dbReference>
<name>F7ZKF5_ROSLO</name>
<dbReference type="AlphaFoldDB" id="F7ZKF5"/>
<feature type="transmembrane region" description="Helical" evidence="1">
    <location>
        <begin position="18"/>
        <end position="37"/>
    </location>
</feature>
<protein>
    <recommendedName>
        <fullName evidence="2">Lipid A biosynthesis N-terminal domain-containing protein</fullName>
    </recommendedName>
</protein>
<dbReference type="InterPro" id="IPR014546">
    <property type="entry name" value="UCP028440_lipidA_biosyn"/>
</dbReference>